<proteinExistence type="predicted"/>
<name>A0A9X2MUD4_9BACL</name>
<dbReference type="PROSITE" id="PS51272">
    <property type="entry name" value="SLH"/>
    <property type="match status" value="1"/>
</dbReference>
<feature type="chain" id="PRO_5040911931" evidence="1">
    <location>
        <begin position="25"/>
        <end position="391"/>
    </location>
</feature>
<dbReference type="RefSeq" id="WP_257448983.1">
    <property type="nucleotide sequence ID" value="NZ_JANIPJ010000014.1"/>
</dbReference>
<feature type="domain" description="SLH" evidence="2">
    <location>
        <begin position="78"/>
        <end position="141"/>
    </location>
</feature>
<evidence type="ECO:0000259" key="2">
    <source>
        <dbReference type="PROSITE" id="PS51272"/>
    </source>
</evidence>
<organism evidence="3 4">
    <name type="scientific">Paenibacillus soyae</name>
    <dbReference type="NCBI Taxonomy" id="2969249"/>
    <lineage>
        <taxon>Bacteria</taxon>
        <taxon>Bacillati</taxon>
        <taxon>Bacillota</taxon>
        <taxon>Bacilli</taxon>
        <taxon>Bacillales</taxon>
        <taxon>Paenibacillaceae</taxon>
        <taxon>Paenibacillus</taxon>
    </lineage>
</organism>
<comment type="caution">
    <text evidence="3">The sequence shown here is derived from an EMBL/GenBank/DDBJ whole genome shotgun (WGS) entry which is preliminary data.</text>
</comment>
<keyword evidence="1" id="KW-0732">Signal</keyword>
<dbReference type="EMBL" id="JANIPJ010000014">
    <property type="protein sequence ID" value="MCR2805966.1"/>
    <property type="molecule type" value="Genomic_DNA"/>
</dbReference>
<evidence type="ECO:0000313" key="3">
    <source>
        <dbReference type="EMBL" id="MCR2805966.1"/>
    </source>
</evidence>
<keyword evidence="4" id="KW-1185">Reference proteome</keyword>
<dbReference type="AlphaFoldDB" id="A0A9X2MUD4"/>
<dbReference type="Proteomes" id="UP001141950">
    <property type="component" value="Unassembled WGS sequence"/>
</dbReference>
<evidence type="ECO:0000313" key="4">
    <source>
        <dbReference type="Proteomes" id="UP001141950"/>
    </source>
</evidence>
<protein>
    <submittedName>
        <fullName evidence="3">S-layer homology domain-containing protein</fullName>
    </submittedName>
</protein>
<reference evidence="3" key="1">
    <citation type="submission" date="2022-08" db="EMBL/GenBank/DDBJ databases">
        <title>The genomic sequence of strain Paenibacillus sp. SCIV0701.</title>
        <authorList>
            <person name="Zhao H."/>
        </authorList>
    </citation>
    <scope>NUCLEOTIDE SEQUENCE</scope>
    <source>
        <strain evidence="3">SCIV0701</strain>
    </source>
</reference>
<accession>A0A9X2MUD4</accession>
<evidence type="ECO:0000256" key="1">
    <source>
        <dbReference type="SAM" id="SignalP"/>
    </source>
</evidence>
<dbReference type="Pfam" id="PF00395">
    <property type="entry name" value="SLH"/>
    <property type="match status" value="1"/>
</dbReference>
<gene>
    <name evidence="3" type="ORF">NQZ67_18950</name>
</gene>
<feature type="signal peptide" evidence="1">
    <location>
        <begin position="1"/>
        <end position="24"/>
    </location>
</feature>
<dbReference type="InterPro" id="IPR001119">
    <property type="entry name" value="SLH_dom"/>
</dbReference>
<sequence>MKNKLIAIMAALTLLMAWGSPAYAEDRITYGEALKELGLIQGTDQGLKEDAQLTREQMVTILARLSDREGQAAFTPPAVPSFSDVPKSHWAYSDIEKAYELGITTGIGGGKFGIGNKVTYQQAVTFLARVAGFDIDYANAIEQGAEIGINLVADKEATANLYRGDVFELMVWTLVVSTDDAGEELLIYLIPTIDPEVRDAFLDSNIFLYYNPMGAAYLYEAAEDAYEGDDEFLAEASLKQHQYTTQVAEVISAFVGSEKEVSYSDFFKAASKGGSVLEMPYDWAVYSEESEYEEFGIWGTSYINLDADGTLYGTVESTEGGADESASNPTVWQFGKTQVDGRSVDAYYVLMENEWSDGETGLVELFVLVDDKGVYKAAIIGSYGDGVYTRG</sequence>